<evidence type="ECO:0000256" key="2">
    <source>
        <dbReference type="ARBA" id="ARBA00006533"/>
    </source>
</evidence>
<feature type="region of interest" description="Disordered" evidence="8">
    <location>
        <begin position="134"/>
        <end position="154"/>
    </location>
</feature>
<feature type="region of interest" description="Disordered" evidence="8">
    <location>
        <begin position="580"/>
        <end position="619"/>
    </location>
</feature>
<feature type="compositionally biased region" description="Acidic residues" evidence="8">
    <location>
        <begin position="1191"/>
        <end position="1201"/>
    </location>
</feature>
<feature type="compositionally biased region" description="Acidic residues" evidence="8">
    <location>
        <begin position="1005"/>
        <end position="1032"/>
    </location>
</feature>
<feature type="compositionally biased region" description="Low complexity" evidence="8">
    <location>
        <begin position="1138"/>
        <end position="1149"/>
    </location>
</feature>
<feature type="compositionally biased region" description="Acidic residues" evidence="8">
    <location>
        <begin position="1104"/>
        <end position="1115"/>
    </location>
</feature>
<keyword evidence="6" id="KW-0226">DNA condensation</keyword>
<evidence type="ECO:0000256" key="7">
    <source>
        <dbReference type="ARBA" id="ARBA00023306"/>
    </source>
</evidence>
<dbReference type="Proteomes" id="UP000284706">
    <property type="component" value="Unassembled WGS sequence"/>
</dbReference>
<comment type="similarity">
    <text evidence="2">Belongs to the CND3 (condensin subunit 3) family.</text>
</comment>
<evidence type="ECO:0000256" key="1">
    <source>
        <dbReference type="ARBA" id="ARBA00004286"/>
    </source>
</evidence>
<feature type="compositionally biased region" description="Basic residues" evidence="8">
    <location>
        <begin position="1165"/>
        <end position="1181"/>
    </location>
</feature>
<evidence type="ECO:0000256" key="6">
    <source>
        <dbReference type="ARBA" id="ARBA00023067"/>
    </source>
</evidence>
<keyword evidence="4" id="KW-0132">Cell division</keyword>
<dbReference type="InterPro" id="IPR016024">
    <property type="entry name" value="ARM-type_fold"/>
</dbReference>
<evidence type="ECO:0000313" key="11">
    <source>
        <dbReference type="Proteomes" id="UP000284706"/>
    </source>
</evidence>
<name>A0A409W2G4_9AGAR</name>
<feature type="region of interest" description="Disordered" evidence="8">
    <location>
        <begin position="981"/>
        <end position="1231"/>
    </location>
</feature>
<dbReference type="GO" id="GO:0000796">
    <property type="term" value="C:condensin complex"/>
    <property type="evidence" value="ECO:0007669"/>
    <property type="project" value="InterPro"/>
</dbReference>
<dbReference type="SUPFAM" id="SSF48371">
    <property type="entry name" value="ARM repeat"/>
    <property type="match status" value="1"/>
</dbReference>
<evidence type="ECO:0000256" key="5">
    <source>
        <dbReference type="ARBA" id="ARBA00022776"/>
    </source>
</evidence>
<dbReference type="FunCoup" id="A0A409W2G4">
    <property type="interactions" value="245"/>
</dbReference>
<feature type="compositionally biased region" description="Acidic residues" evidence="8">
    <location>
        <begin position="1040"/>
        <end position="1071"/>
    </location>
</feature>
<keyword evidence="5" id="KW-0498">Mitosis</keyword>
<dbReference type="GO" id="GO:0051301">
    <property type="term" value="P:cell division"/>
    <property type="evidence" value="ECO:0007669"/>
    <property type="project" value="UniProtKB-KW"/>
</dbReference>
<evidence type="ECO:0000313" key="10">
    <source>
        <dbReference type="EMBL" id="PPQ72692.1"/>
    </source>
</evidence>
<dbReference type="InParanoid" id="A0A409W2G4"/>
<gene>
    <name evidence="10" type="ORF">CVT26_002909</name>
</gene>
<comment type="subcellular location">
    <subcellularLocation>
        <location evidence="1">Chromosome</location>
    </subcellularLocation>
</comment>
<accession>A0A409W2G4</accession>
<dbReference type="OrthoDB" id="27187at2759"/>
<dbReference type="Gene3D" id="1.25.10.10">
    <property type="entry name" value="Leucine-rich Repeat Variant"/>
    <property type="match status" value="1"/>
</dbReference>
<evidence type="ECO:0000256" key="3">
    <source>
        <dbReference type="ARBA" id="ARBA00022454"/>
    </source>
</evidence>
<feature type="compositionally biased region" description="Basic residues" evidence="8">
    <location>
        <begin position="1082"/>
        <end position="1099"/>
    </location>
</feature>
<dbReference type="InterPro" id="IPR027165">
    <property type="entry name" value="CND3"/>
</dbReference>
<keyword evidence="11" id="KW-1185">Reference proteome</keyword>
<dbReference type="STRING" id="231916.A0A409W2G4"/>
<dbReference type="PANTHER" id="PTHR14418:SF5">
    <property type="entry name" value="CONDENSIN COMPLEX SUBUNIT 3"/>
    <property type="match status" value="1"/>
</dbReference>
<dbReference type="GO" id="GO:0007076">
    <property type="term" value="P:mitotic chromosome condensation"/>
    <property type="evidence" value="ECO:0007669"/>
    <property type="project" value="InterPro"/>
</dbReference>
<evidence type="ECO:0000256" key="8">
    <source>
        <dbReference type="SAM" id="MobiDB-lite"/>
    </source>
</evidence>
<comment type="caution">
    <text evidence="10">The sequence shown here is derived from an EMBL/GenBank/DDBJ whole genome shotgun (WGS) entry which is preliminary data.</text>
</comment>
<keyword evidence="7" id="KW-0131">Cell cycle</keyword>
<sequence length="1231" mass="138016">MAPSSKSKGDNVLEDLHESIANIFDQAQSSLANHKKNCVALYKIHLKAAEVKQPSKSGTGEKLIGEKAFQDVFIDMVARVLVVKKGPATADRIIKYVGSFVKFMNEKREFRLKFGVMSLFDAILKSVNEAKSKAASTSSASTRNGHEAEEDEETSTSRFVSRLLNWLLQGLIAKNKIVRYRCIQTIGEMIAHLGEIEQAQHSTLIGHFSCSEDAYNELKDALTERLYDKETIIRTHAVIALSRLIGSDEADEDGQTILQTLLETISTDPAAEVRRAALLHVPLAPATLDAILTRTRDVDPVTRKLVYSGVLQTKLGHPRHLTIAQRELVVKDGLGDREPAVRVAAGKLVTSWFDAVLAKSKETEETQFTWEGDDGGVMKGLIHFLSLFDVVGPGEAVAVDALLSTFTTRPDILDVFVFPDAYWKELSPESAVLARVFVEQCISTKNEARLESASLPVLTAFAFHIQEAYNSLLAVLEEIETAKLLRAGLEDEENDELEEELAKREVVMSELLRMTLKLDYADEIGRRKVFSVVKDMLAHPQLPPGLIDRCLDVLKQIMPSERDLIRVIVEIVIELREGEEDAENAEEPPIDDNQSDISQATIRKDKSTRRKDRQEMSHEERIKADVTDIRCLLLCIAMLERVNGSFEDNSTLEGILGDLIIPSVKRKELAMREKALVALGLCCLIAKNMALSSFQLFLSQAQNAPGELKVQVVKIIMDLLIMYDQEFFGRSEETAKQLVDFLLQILEAEEAPEPQAILVTGFCKLLLAGIITEPKVLSALALLYISPSTSGNQALRQCLSYFFPVYSYSSRDNQKRMSSIFTSTFDLALRMHEDLEEDQEMITPHQFGLLMVDWTNPQKAAQVADDDSKDQTPHVNLAVEILVALYDSDRTVDEQKTLCQLLGQLQIESGLDERSIHKLNILLSYHDEQMPFDNSAVEKIFDRFKDKFSKTFEKELENINPQDLIDDEFRDIYQRIGVDVPEEGDDGRIRPRSKAKRKARRRNDDDDEEEEEEQEEEEQEAEDEEEEETEEQIAERNEQEGEEVQEQQDAESAAEDDRSEADNETEQEEDEKSERTPTPPPKRGKQSTRKPRATARSRKTAVQEESDNHDSDEENIPPPVDVTPKKKKGVNCLARLTSSSRKVAVKAASPVDSDDEAPTSPTPKKPTRQTRSRVTRGKTTRKAKEPTPEPSENDEDSDDANEVANALSTHQAPLSPLTPPPDASSDDFGGY</sequence>
<dbReference type="Pfam" id="PF12719">
    <property type="entry name" value="Cnd3"/>
    <property type="match status" value="1"/>
</dbReference>
<dbReference type="AlphaFoldDB" id="A0A409W2G4"/>
<reference evidence="10 11" key="1">
    <citation type="journal article" date="2018" name="Evol. Lett.">
        <title>Horizontal gene cluster transfer increased hallucinogenic mushroom diversity.</title>
        <authorList>
            <person name="Reynolds H.T."/>
            <person name="Vijayakumar V."/>
            <person name="Gluck-Thaler E."/>
            <person name="Korotkin H.B."/>
            <person name="Matheny P.B."/>
            <person name="Slot J.C."/>
        </authorList>
    </citation>
    <scope>NUCLEOTIDE SEQUENCE [LARGE SCALE GENOMIC DNA]</scope>
    <source>
        <strain evidence="10 11">SRW20</strain>
    </source>
</reference>
<dbReference type="GO" id="GO:0000793">
    <property type="term" value="C:condensed chromosome"/>
    <property type="evidence" value="ECO:0007669"/>
    <property type="project" value="TreeGrafter"/>
</dbReference>
<evidence type="ECO:0000256" key="4">
    <source>
        <dbReference type="ARBA" id="ARBA00022618"/>
    </source>
</evidence>
<evidence type="ECO:0000259" key="9">
    <source>
        <dbReference type="Pfam" id="PF12719"/>
    </source>
</evidence>
<keyword evidence="3" id="KW-0158">Chromosome</keyword>
<dbReference type="InterPro" id="IPR011989">
    <property type="entry name" value="ARM-like"/>
</dbReference>
<protein>
    <recommendedName>
        <fullName evidence="9">Nuclear condensin complex subunit 3 C-terminal domain-containing protein</fullName>
    </recommendedName>
</protein>
<proteinExistence type="inferred from homology"/>
<feature type="compositionally biased region" description="Acidic residues" evidence="8">
    <location>
        <begin position="580"/>
        <end position="594"/>
    </location>
</feature>
<feature type="compositionally biased region" description="Basic residues" evidence="8">
    <location>
        <begin position="990"/>
        <end position="1001"/>
    </location>
</feature>
<dbReference type="PANTHER" id="PTHR14418">
    <property type="entry name" value="CONDENSIN COMPLEX SUBUNIT 3-RELATED"/>
    <property type="match status" value="1"/>
</dbReference>
<organism evidence="10 11">
    <name type="scientific">Gymnopilus dilepis</name>
    <dbReference type="NCBI Taxonomy" id="231916"/>
    <lineage>
        <taxon>Eukaryota</taxon>
        <taxon>Fungi</taxon>
        <taxon>Dikarya</taxon>
        <taxon>Basidiomycota</taxon>
        <taxon>Agaricomycotina</taxon>
        <taxon>Agaricomycetes</taxon>
        <taxon>Agaricomycetidae</taxon>
        <taxon>Agaricales</taxon>
        <taxon>Agaricineae</taxon>
        <taxon>Hymenogastraceae</taxon>
        <taxon>Gymnopilus</taxon>
    </lineage>
</organism>
<feature type="domain" description="Nuclear condensin complex subunit 3 C-terminal" evidence="9">
    <location>
        <begin position="630"/>
        <end position="907"/>
    </location>
</feature>
<dbReference type="EMBL" id="NHYE01005444">
    <property type="protein sequence ID" value="PPQ72692.1"/>
    <property type="molecule type" value="Genomic_DNA"/>
</dbReference>
<dbReference type="InterPro" id="IPR025977">
    <property type="entry name" value="Cnd3_C"/>
</dbReference>